<feature type="non-terminal residue" evidence="7">
    <location>
        <position position="120"/>
    </location>
</feature>
<dbReference type="EMBL" id="CASHTH010002676">
    <property type="protein sequence ID" value="CAI8033550.1"/>
    <property type="molecule type" value="Genomic_DNA"/>
</dbReference>
<evidence type="ECO:0000256" key="5">
    <source>
        <dbReference type="PROSITE-ProRule" id="PRU00023"/>
    </source>
</evidence>
<evidence type="ECO:0000256" key="4">
    <source>
        <dbReference type="ARBA" id="ARBA00023043"/>
    </source>
</evidence>
<feature type="non-terminal residue" evidence="7">
    <location>
        <position position="1"/>
    </location>
</feature>
<evidence type="ECO:0000256" key="6">
    <source>
        <dbReference type="SAM" id="MobiDB-lite"/>
    </source>
</evidence>
<gene>
    <name evidence="7" type="ORF">GBAR_LOCUS18918</name>
</gene>
<feature type="region of interest" description="Disordered" evidence="6">
    <location>
        <begin position="71"/>
        <end position="120"/>
    </location>
</feature>
<dbReference type="InterPro" id="IPR052420">
    <property type="entry name" value="Espin/Espin-like"/>
</dbReference>
<feature type="repeat" description="ANK" evidence="5">
    <location>
        <begin position="18"/>
        <end position="51"/>
    </location>
</feature>
<sequence>AKYLIETEGVSPGFRGTDGATPLHSAARGGHLTVVSYLVDEQGVDPSSRDRNQLTPLDYAKNDDVKNFLASRGAKGSQQKKFQPVTLPNATSLLSKQQSHPKPELRRPSLVLPNGEMSTG</sequence>
<dbReference type="InterPro" id="IPR002110">
    <property type="entry name" value="Ankyrin_rpt"/>
</dbReference>
<dbReference type="GO" id="GO:0051017">
    <property type="term" value="P:actin filament bundle assembly"/>
    <property type="evidence" value="ECO:0007669"/>
    <property type="project" value="TreeGrafter"/>
</dbReference>
<keyword evidence="4 5" id="KW-0040">ANK repeat</keyword>
<dbReference type="PANTHER" id="PTHR24153:SF8">
    <property type="entry name" value="FORKED, ISOFORM F"/>
    <property type="match status" value="1"/>
</dbReference>
<proteinExistence type="predicted"/>
<dbReference type="GO" id="GO:0007605">
    <property type="term" value="P:sensory perception of sound"/>
    <property type="evidence" value="ECO:0007669"/>
    <property type="project" value="UniProtKB-KW"/>
</dbReference>
<dbReference type="GO" id="GO:0051015">
    <property type="term" value="F:actin filament binding"/>
    <property type="evidence" value="ECO:0007669"/>
    <property type="project" value="TreeGrafter"/>
</dbReference>
<evidence type="ECO:0000313" key="8">
    <source>
        <dbReference type="Proteomes" id="UP001174909"/>
    </source>
</evidence>
<comment type="subcellular location">
    <subcellularLocation>
        <location evidence="1">Cell projection</location>
        <location evidence="1">Stereocilium</location>
    </subcellularLocation>
</comment>
<evidence type="ECO:0000256" key="3">
    <source>
        <dbReference type="ARBA" id="ARBA00022740"/>
    </source>
</evidence>
<feature type="compositionally biased region" description="Polar residues" evidence="6">
    <location>
        <begin position="76"/>
        <end position="100"/>
    </location>
</feature>
<dbReference type="PANTHER" id="PTHR24153">
    <property type="entry name" value="ESPIN"/>
    <property type="match status" value="1"/>
</dbReference>
<name>A0AA35X0J2_GEOBA</name>
<dbReference type="PROSITE" id="PS50088">
    <property type="entry name" value="ANK_REPEAT"/>
    <property type="match status" value="1"/>
</dbReference>
<reference evidence="7" key="1">
    <citation type="submission" date="2023-03" db="EMBL/GenBank/DDBJ databases">
        <authorList>
            <person name="Steffen K."/>
            <person name="Cardenas P."/>
        </authorList>
    </citation>
    <scope>NUCLEOTIDE SEQUENCE</scope>
</reference>
<keyword evidence="2" id="KW-0677">Repeat</keyword>
<evidence type="ECO:0000256" key="2">
    <source>
        <dbReference type="ARBA" id="ARBA00022737"/>
    </source>
</evidence>
<evidence type="ECO:0000256" key="1">
    <source>
        <dbReference type="ARBA" id="ARBA00004645"/>
    </source>
</evidence>
<accession>A0AA35X0J2</accession>
<comment type="caution">
    <text evidence="7">The sequence shown here is derived from an EMBL/GenBank/DDBJ whole genome shotgun (WGS) entry which is preliminary data.</text>
</comment>
<dbReference type="AlphaFoldDB" id="A0AA35X0J2"/>
<dbReference type="InterPro" id="IPR036770">
    <property type="entry name" value="Ankyrin_rpt-contain_sf"/>
</dbReference>
<evidence type="ECO:0000313" key="7">
    <source>
        <dbReference type="EMBL" id="CAI8033550.1"/>
    </source>
</evidence>
<organism evidence="7 8">
    <name type="scientific">Geodia barretti</name>
    <name type="common">Barrett's horny sponge</name>
    <dbReference type="NCBI Taxonomy" id="519541"/>
    <lineage>
        <taxon>Eukaryota</taxon>
        <taxon>Metazoa</taxon>
        <taxon>Porifera</taxon>
        <taxon>Demospongiae</taxon>
        <taxon>Heteroscleromorpha</taxon>
        <taxon>Tetractinellida</taxon>
        <taxon>Astrophorina</taxon>
        <taxon>Geodiidae</taxon>
        <taxon>Geodia</taxon>
    </lineage>
</organism>
<dbReference type="SMART" id="SM00248">
    <property type="entry name" value="ANK"/>
    <property type="match status" value="1"/>
</dbReference>
<dbReference type="GO" id="GO:0005737">
    <property type="term" value="C:cytoplasm"/>
    <property type="evidence" value="ECO:0007669"/>
    <property type="project" value="TreeGrafter"/>
</dbReference>
<dbReference type="Gene3D" id="1.25.40.20">
    <property type="entry name" value="Ankyrin repeat-containing domain"/>
    <property type="match status" value="1"/>
</dbReference>
<protein>
    <submittedName>
        <fullName evidence="7">Ankyrin repeat domain-containing protein 31</fullName>
    </submittedName>
</protein>
<dbReference type="PROSITE" id="PS50297">
    <property type="entry name" value="ANK_REP_REGION"/>
    <property type="match status" value="1"/>
</dbReference>
<dbReference type="Pfam" id="PF12796">
    <property type="entry name" value="Ank_2"/>
    <property type="match status" value="1"/>
</dbReference>
<dbReference type="SUPFAM" id="SSF48403">
    <property type="entry name" value="Ankyrin repeat"/>
    <property type="match status" value="1"/>
</dbReference>
<keyword evidence="3" id="KW-1009">Hearing</keyword>
<dbReference type="Proteomes" id="UP001174909">
    <property type="component" value="Unassembled WGS sequence"/>
</dbReference>
<keyword evidence="8" id="KW-1185">Reference proteome</keyword>